<name>A0AB34IB14_PRYPA</name>
<gene>
    <name evidence="1" type="ORF">AB1Y20_017039</name>
</gene>
<reference evidence="1 2" key="1">
    <citation type="journal article" date="2024" name="Science">
        <title>Giant polyketide synthase enzymes in the biosynthesis of giant marine polyether toxins.</title>
        <authorList>
            <person name="Fallon T.R."/>
            <person name="Shende V.V."/>
            <person name="Wierzbicki I.H."/>
            <person name="Pendleton A.L."/>
            <person name="Watervoot N.F."/>
            <person name="Auber R.P."/>
            <person name="Gonzalez D.J."/>
            <person name="Wisecaver J.H."/>
            <person name="Moore B.S."/>
        </authorList>
    </citation>
    <scope>NUCLEOTIDE SEQUENCE [LARGE SCALE GENOMIC DNA]</scope>
    <source>
        <strain evidence="1 2">12B1</strain>
    </source>
</reference>
<evidence type="ECO:0000313" key="2">
    <source>
        <dbReference type="Proteomes" id="UP001515480"/>
    </source>
</evidence>
<dbReference type="InterPro" id="IPR005046">
    <property type="entry name" value="DUF285"/>
</dbReference>
<sequence length="106" mass="11906">MSCCGVCAAMFTYASSFNQPLNWDTSSVTSMDWMFARTNSFNEPLNWNTSSVTSMFGTFYFAISFNQPLVWDTSSVTNMYSKLVLSSEELQPAARLGHEQCDEHGL</sequence>
<dbReference type="EMBL" id="JBGBPQ010000033">
    <property type="protein sequence ID" value="KAL1495174.1"/>
    <property type="molecule type" value="Genomic_DNA"/>
</dbReference>
<accession>A0AB34IB14</accession>
<comment type="caution">
    <text evidence="1">The sequence shown here is derived from an EMBL/GenBank/DDBJ whole genome shotgun (WGS) entry which is preliminary data.</text>
</comment>
<evidence type="ECO:0000313" key="1">
    <source>
        <dbReference type="EMBL" id="KAL1495174.1"/>
    </source>
</evidence>
<dbReference type="Pfam" id="PF03382">
    <property type="entry name" value="DUF285"/>
    <property type="match status" value="1"/>
</dbReference>
<dbReference type="AlphaFoldDB" id="A0AB34IB14"/>
<evidence type="ECO:0008006" key="3">
    <source>
        <dbReference type="Google" id="ProtNLM"/>
    </source>
</evidence>
<organism evidence="1 2">
    <name type="scientific">Prymnesium parvum</name>
    <name type="common">Toxic golden alga</name>
    <dbReference type="NCBI Taxonomy" id="97485"/>
    <lineage>
        <taxon>Eukaryota</taxon>
        <taxon>Haptista</taxon>
        <taxon>Haptophyta</taxon>
        <taxon>Prymnesiophyceae</taxon>
        <taxon>Prymnesiales</taxon>
        <taxon>Prymnesiaceae</taxon>
        <taxon>Prymnesium</taxon>
    </lineage>
</organism>
<keyword evidence="2" id="KW-1185">Reference proteome</keyword>
<protein>
    <recommendedName>
        <fullName evidence="3">BspA family leucine-rich repeat surface protein</fullName>
    </recommendedName>
</protein>
<proteinExistence type="predicted"/>
<dbReference type="Proteomes" id="UP001515480">
    <property type="component" value="Unassembled WGS sequence"/>
</dbReference>